<comment type="similarity">
    <text evidence="2 10 11">Belongs to the class-I aminoacyl-tRNA synthetase family.</text>
</comment>
<dbReference type="Proteomes" id="UP000216446">
    <property type="component" value="Unassembled WGS sequence"/>
</dbReference>
<dbReference type="Pfam" id="PF03485">
    <property type="entry name" value="Arg_tRNA_synt_N"/>
    <property type="match status" value="1"/>
</dbReference>
<dbReference type="CDD" id="cd07956">
    <property type="entry name" value="Anticodon_Ia_Arg"/>
    <property type="match status" value="1"/>
</dbReference>
<evidence type="ECO:0000256" key="4">
    <source>
        <dbReference type="ARBA" id="ARBA00022598"/>
    </source>
</evidence>
<dbReference type="Gene3D" id="1.10.730.10">
    <property type="entry name" value="Isoleucyl-tRNA Synthetase, Domain 1"/>
    <property type="match status" value="1"/>
</dbReference>
<dbReference type="SUPFAM" id="SSF47323">
    <property type="entry name" value="Anticodon-binding domain of a subclass of class I aminoacyl-tRNA synthetases"/>
    <property type="match status" value="1"/>
</dbReference>
<dbReference type="NCBIfam" id="TIGR00456">
    <property type="entry name" value="argS"/>
    <property type="match status" value="1"/>
</dbReference>
<keyword evidence="8 10" id="KW-0030">Aminoacyl-tRNA synthetase</keyword>
<sequence>MEDTLARLFRDALAQLPDLPADFDPETVEVDFEVPGNPDHGDLATNVAMKLAKPLRRAPRQIAEALVANLNADPKQVAAVEIAGPGFINVRLAKAYLTDGLADILASGDDYGRTEDGAGKTAIVEFVSANPTGPLTVGHGRNAVLGDTVATLLTWTGWDVTREYYFNDAGRQMRVLGESVRARYQQIVDPEATQKTLEDGTVVPASFPDEGYRGAYITDVARALFDARGDALMSAETEEPFRDAARDAVFAEIKATLERMSIHMDSYFTEQTVYDNNAVWDVVEKLKAQDLAYEKDDATWFATGKLGKTVTRDGETKAQDTVLIKASGEPTYRLPDIAYHLDKLARGYERIVDVFGADHIATVPDVIRGVRALAGDEAAEKIDVLIYQFVTLVRSGQPVKMSTRKANYVTLDDLMDEVNAALAAQAEPGREASEDAGADVVRYFFLMRSPNTHLEFDLDQATETAEKNPVFYLQYAHARIASIIDKATEAGITASGADLSTLTHESAVDLTKGLLQFPDEIRGAAEAMGPHRLATYLREVATLFNRFYRDCHILGEPADIAGARLALAMATKTVLKNGLSILGLSAPEEM</sequence>
<dbReference type="GO" id="GO:0006420">
    <property type="term" value="P:arginyl-tRNA aminoacylation"/>
    <property type="evidence" value="ECO:0007669"/>
    <property type="project" value="UniProtKB-UniRule"/>
</dbReference>
<keyword evidence="6 10" id="KW-0067">ATP-binding</keyword>
<evidence type="ECO:0000256" key="3">
    <source>
        <dbReference type="ARBA" id="ARBA00022490"/>
    </source>
</evidence>
<evidence type="ECO:0000313" key="14">
    <source>
        <dbReference type="EMBL" id="OZC01832.1"/>
    </source>
</evidence>
<evidence type="ECO:0000256" key="8">
    <source>
        <dbReference type="ARBA" id="ARBA00023146"/>
    </source>
</evidence>
<dbReference type="InterPro" id="IPR008909">
    <property type="entry name" value="DALR_anticod-bd"/>
</dbReference>
<dbReference type="PROSITE" id="PS00178">
    <property type="entry name" value="AA_TRNA_LIGASE_I"/>
    <property type="match status" value="1"/>
</dbReference>
<dbReference type="FunFam" id="1.10.730.10:FF:000008">
    <property type="entry name" value="Arginine--tRNA ligase"/>
    <property type="match status" value="1"/>
</dbReference>
<evidence type="ECO:0000259" key="13">
    <source>
        <dbReference type="SMART" id="SM01016"/>
    </source>
</evidence>
<evidence type="ECO:0000256" key="2">
    <source>
        <dbReference type="ARBA" id="ARBA00005594"/>
    </source>
</evidence>
<dbReference type="InterPro" id="IPR005148">
    <property type="entry name" value="Arg-tRNA-synth_N"/>
</dbReference>
<protein>
    <recommendedName>
        <fullName evidence="10">Arginine--tRNA ligase</fullName>
        <ecNumber evidence="10">6.1.1.19</ecNumber>
    </recommendedName>
    <alternativeName>
        <fullName evidence="10">Arginyl-tRNA synthetase</fullName>
        <shortName evidence="10">ArgRS</shortName>
    </alternativeName>
</protein>
<dbReference type="SMART" id="SM01016">
    <property type="entry name" value="Arg_tRNA_synt_N"/>
    <property type="match status" value="1"/>
</dbReference>
<evidence type="ECO:0000313" key="15">
    <source>
        <dbReference type="Proteomes" id="UP000216446"/>
    </source>
</evidence>
<keyword evidence="4 10" id="KW-0436">Ligase</keyword>
<keyword evidence="5 10" id="KW-0547">Nucleotide-binding</keyword>
<dbReference type="SUPFAM" id="SSF55190">
    <property type="entry name" value="Arginyl-tRNA synthetase (ArgRS), N-terminal 'additional' domain"/>
    <property type="match status" value="1"/>
</dbReference>
<comment type="subcellular location">
    <subcellularLocation>
        <location evidence="1 10">Cytoplasm</location>
    </subcellularLocation>
</comment>
<proteinExistence type="inferred from homology"/>
<dbReference type="SUPFAM" id="SSF52374">
    <property type="entry name" value="Nucleotidylyl transferase"/>
    <property type="match status" value="1"/>
</dbReference>
<dbReference type="InterPro" id="IPR009080">
    <property type="entry name" value="tRNAsynth_Ia_anticodon-bd"/>
</dbReference>
<name>A0A259TVN3_9BACT</name>
<dbReference type="RefSeq" id="WP_094545452.1">
    <property type="nucleotide sequence ID" value="NZ_MQWB01000001.1"/>
</dbReference>
<reference evidence="14 15" key="1">
    <citation type="submission" date="2016-11" db="EMBL/GenBank/DDBJ databases">
        <title>Study of marine rhodopsin-containing bacteria.</title>
        <authorList>
            <person name="Yoshizawa S."/>
            <person name="Kumagai Y."/>
            <person name="Kogure K."/>
        </authorList>
    </citation>
    <scope>NUCLEOTIDE SEQUENCE [LARGE SCALE GENOMIC DNA]</scope>
    <source>
        <strain evidence="14 15">SG-29</strain>
    </source>
</reference>
<feature type="domain" description="DALR anticodon binding" evidence="12">
    <location>
        <begin position="473"/>
        <end position="590"/>
    </location>
</feature>
<evidence type="ECO:0000256" key="10">
    <source>
        <dbReference type="HAMAP-Rule" id="MF_00123"/>
    </source>
</evidence>
<dbReference type="HAMAP" id="MF_00123">
    <property type="entry name" value="Arg_tRNA_synth"/>
    <property type="match status" value="1"/>
</dbReference>
<dbReference type="InterPro" id="IPR014729">
    <property type="entry name" value="Rossmann-like_a/b/a_fold"/>
</dbReference>
<dbReference type="EC" id="6.1.1.19" evidence="10"/>
<dbReference type="InterPro" id="IPR001412">
    <property type="entry name" value="aa-tRNA-synth_I_CS"/>
</dbReference>
<comment type="catalytic activity">
    <reaction evidence="9 10">
        <text>tRNA(Arg) + L-arginine + ATP = L-arginyl-tRNA(Arg) + AMP + diphosphate</text>
        <dbReference type="Rhea" id="RHEA:20301"/>
        <dbReference type="Rhea" id="RHEA-COMP:9658"/>
        <dbReference type="Rhea" id="RHEA-COMP:9673"/>
        <dbReference type="ChEBI" id="CHEBI:30616"/>
        <dbReference type="ChEBI" id="CHEBI:32682"/>
        <dbReference type="ChEBI" id="CHEBI:33019"/>
        <dbReference type="ChEBI" id="CHEBI:78442"/>
        <dbReference type="ChEBI" id="CHEBI:78513"/>
        <dbReference type="ChEBI" id="CHEBI:456215"/>
        <dbReference type="EC" id="6.1.1.19"/>
    </reaction>
</comment>
<organism evidence="14 15">
    <name type="scientific">Rubricoccus marinus</name>
    <dbReference type="NCBI Taxonomy" id="716817"/>
    <lineage>
        <taxon>Bacteria</taxon>
        <taxon>Pseudomonadati</taxon>
        <taxon>Rhodothermota</taxon>
        <taxon>Rhodothermia</taxon>
        <taxon>Rhodothermales</taxon>
        <taxon>Rubricoccaceae</taxon>
        <taxon>Rubricoccus</taxon>
    </lineage>
</organism>
<evidence type="ECO:0000256" key="1">
    <source>
        <dbReference type="ARBA" id="ARBA00004496"/>
    </source>
</evidence>
<feature type="domain" description="Arginyl tRNA synthetase N-terminal" evidence="13">
    <location>
        <begin position="3"/>
        <end position="92"/>
    </location>
</feature>
<dbReference type="PRINTS" id="PR01038">
    <property type="entry name" value="TRNASYNTHARG"/>
</dbReference>
<keyword evidence="7 10" id="KW-0648">Protein biosynthesis</keyword>
<dbReference type="InParanoid" id="A0A259TVN3"/>
<evidence type="ECO:0000256" key="9">
    <source>
        <dbReference type="ARBA" id="ARBA00049339"/>
    </source>
</evidence>
<comment type="subunit">
    <text evidence="10">Monomer.</text>
</comment>
<comment type="caution">
    <text evidence="14">The sequence shown here is derived from an EMBL/GenBank/DDBJ whole genome shotgun (WGS) entry which is preliminary data.</text>
</comment>
<dbReference type="Pfam" id="PF05746">
    <property type="entry name" value="DALR_1"/>
    <property type="match status" value="1"/>
</dbReference>
<dbReference type="EMBL" id="MQWB01000001">
    <property type="protein sequence ID" value="OZC01832.1"/>
    <property type="molecule type" value="Genomic_DNA"/>
</dbReference>
<dbReference type="FunCoup" id="A0A259TVN3">
    <property type="interactions" value="487"/>
</dbReference>
<dbReference type="GO" id="GO:0005524">
    <property type="term" value="F:ATP binding"/>
    <property type="evidence" value="ECO:0007669"/>
    <property type="project" value="UniProtKB-UniRule"/>
</dbReference>
<dbReference type="InterPro" id="IPR001278">
    <property type="entry name" value="Arg-tRNA-ligase"/>
</dbReference>
<dbReference type="Gene3D" id="3.40.50.620">
    <property type="entry name" value="HUPs"/>
    <property type="match status" value="1"/>
</dbReference>
<evidence type="ECO:0000259" key="12">
    <source>
        <dbReference type="SMART" id="SM00836"/>
    </source>
</evidence>
<dbReference type="GO" id="GO:0004814">
    <property type="term" value="F:arginine-tRNA ligase activity"/>
    <property type="evidence" value="ECO:0007669"/>
    <property type="project" value="UniProtKB-UniRule"/>
</dbReference>
<evidence type="ECO:0000256" key="5">
    <source>
        <dbReference type="ARBA" id="ARBA00022741"/>
    </source>
</evidence>
<evidence type="ECO:0000256" key="6">
    <source>
        <dbReference type="ARBA" id="ARBA00022840"/>
    </source>
</evidence>
<dbReference type="PANTHER" id="PTHR11956">
    <property type="entry name" value="ARGINYL-TRNA SYNTHETASE"/>
    <property type="match status" value="1"/>
</dbReference>
<dbReference type="PANTHER" id="PTHR11956:SF5">
    <property type="entry name" value="ARGININE--TRNA LIGASE, CYTOPLASMIC"/>
    <property type="match status" value="1"/>
</dbReference>
<accession>A0A259TVN3</accession>
<dbReference type="OrthoDB" id="9805987at2"/>
<dbReference type="Pfam" id="PF00750">
    <property type="entry name" value="tRNA-synt_1d"/>
    <property type="match status" value="1"/>
</dbReference>
<keyword evidence="15" id="KW-1185">Reference proteome</keyword>
<dbReference type="InterPro" id="IPR036695">
    <property type="entry name" value="Arg-tRNA-synth_N_sf"/>
</dbReference>
<dbReference type="GO" id="GO:0005737">
    <property type="term" value="C:cytoplasm"/>
    <property type="evidence" value="ECO:0007669"/>
    <property type="project" value="UniProtKB-SubCell"/>
</dbReference>
<dbReference type="AlphaFoldDB" id="A0A259TVN3"/>
<evidence type="ECO:0000256" key="7">
    <source>
        <dbReference type="ARBA" id="ARBA00022917"/>
    </source>
</evidence>
<dbReference type="InterPro" id="IPR035684">
    <property type="entry name" value="ArgRS_core"/>
</dbReference>
<gene>
    <name evidence="10" type="primary">argS</name>
    <name evidence="14" type="ORF">BSZ36_01805</name>
</gene>
<dbReference type="Gene3D" id="3.30.1360.70">
    <property type="entry name" value="Arginyl tRNA synthetase N-terminal domain"/>
    <property type="match status" value="1"/>
</dbReference>
<keyword evidence="3 10" id="KW-0963">Cytoplasm</keyword>
<feature type="short sequence motif" description="'HIGH' region" evidence="10">
    <location>
        <begin position="129"/>
        <end position="139"/>
    </location>
</feature>
<dbReference type="SMART" id="SM00836">
    <property type="entry name" value="DALR_1"/>
    <property type="match status" value="1"/>
</dbReference>
<evidence type="ECO:0000256" key="11">
    <source>
        <dbReference type="RuleBase" id="RU363038"/>
    </source>
</evidence>